<accession>A0A327L309</accession>
<name>A0A327L309_9BRAD</name>
<dbReference type="Gene3D" id="3.40.50.2300">
    <property type="match status" value="1"/>
</dbReference>
<evidence type="ECO:0000259" key="2">
    <source>
        <dbReference type="PROSITE" id="PS50110"/>
    </source>
</evidence>
<dbReference type="EMBL" id="NPEX01000031">
    <property type="protein sequence ID" value="RAI44881.1"/>
    <property type="molecule type" value="Genomic_DNA"/>
</dbReference>
<dbReference type="CDD" id="cd00156">
    <property type="entry name" value="REC"/>
    <property type="match status" value="1"/>
</dbReference>
<reference evidence="3 4" key="1">
    <citation type="submission" date="2017-07" db="EMBL/GenBank/DDBJ databases">
        <title>Draft Genome Sequences of Select Purple Nonsulfur Bacteria.</title>
        <authorList>
            <person name="Lasarre B."/>
            <person name="Mckinlay J.B."/>
        </authorList>
    </citation>
    <scope>NUCLEOTIDE SEQUENCE [LARGE SCALE GENOMIC DNA]</scope>
    <source>
        <strain evidence="3 4">DSM 5909</strain>
    </source>
</reference>
<comment type="caution">
    <text evidence="3">The sequence shown here is derived from an EMBL/GenBank/DDBJ whole genome shotgun (WGS) entry which is preliminary data.</text>
</comment>
<dbReference type="SUPFAM" id="SSF52172">
    <property type="entry name" value="CheY-like"/>
    <property type="match status" value="1"/>
</dbReference>
<evidence type="ECO:0000313" key="4">
    <source>
        <dbReference type="Proteomes" id="UP000249130"/>
    </source>
</evidence>
<dbReference type="InterPro" id="IPR011006">
    <property type="entry name" value="CheY-like_superfamily"/>
</dbReference>
<dbReference type="PROSITE" id="PS50110">
    <property type="entry name" value="RESPONSE_REGULATORY"/>
    <property type="match status" value="1"/>
</dbReference>
<evidence type="ECO:0000256" key="1">
    <source>
        <dbReference type="PROSITE-ProRule" id="PRU00169"/>
    </source>
</evidence>
<dbReference type="AlphaFoldDB" id="A0A327L309"/>
<feature type="modified residue" description="4-aspartylphosphate" evidence="1">
    <location>
        <position position="69"/>
    </location>
</feature>
<gene>
    <name evidence="3" type="ORF">CH341_06945</name>
</gene>
<dbReference type="Proteomes" id="UP000249130">
    <property type="component" value="Unassembled WGS sequence"/>
</dbReference>
<proteinExistence type="predicted"/>
<feature type="domain" description="Response regulatory" evidence="2">
    <location>
        <begin position="20"/>
        <end position="139"/>
    </location>
</feature>
<dbReference type="RefSeq" id="WP_170149508.1">
    <property type="nucleotide sequence ID" value="NZ_NPEX01000031.1"/>
</dbReference>
<keyword evidence="1" id="KW-0597">Phosphoprotein</keyword>
<keyword evidence="4" id="KW-1185">Reference proteome</keyword>
<dbReference type="InterPro" id="IPR001789">
    <property type="entry name" value="Sig_transdc_resp-reg_receiver"/>
</dbReference>
<sequence length="165" mass="17354">MATSSSALRPKPSPLPWRRGLLVLDDDPTLRRTVCAIADRAGWAAIGAATYVDGKALLGSENFDCILTDVVVEDIPVAGFLRALANIRYAAPILLTGAGNHAVRTAAADFAFGLGLNACYPVAKPIAASGLEGRLTRIGERLEGGITGCCFRDCFWRKLPGAPDA</sequence>
<dbReference type="GO" id="GO:0000160">
    <property type="term" value="P:phosphorelay signal transduction system"/>
    <property type="evidence" value="ECO:0007669"/>
    <property type="project" value="InterPro"/>
</dbReference>
<evidence type="ECO:0000313" key="3">
    <source>
        <dbReference type="EMBL" id="RAI44881.1"/>
    </source>
</evidence>
<protein>
    <recommendedName>
        <fullName evidence="2">Response regulatory domain-containing protein</fullName>
    </recommendedName>
</protein>
<organism evidence="3 4">
    <name type="scientific">Rhodoplanes roseus</name>
    <dbReference type="NCBI Taxonomy" id="29409"/>
    <lineage>
        <taxon>Bacteria</taxon>
        <taxon>Pseudomonadati</taxon>
        <taxon>Pseudomonadota</taxon>
        <taxon>Alphaproteobacteria</taxon>
        <taxon>Hyphomicrobiales</taxon>
        <taxon>Nitrobacteraceae</taxon>
        <taxon>Rhodoplanes</taxon>
    </lineage>
</organism>